<evidence type="ECO:0000256" key="7">
    <source>
        <dbReference type="ARBA" id="ARBA00022729"/>
    </source>
</evidence>
<dbReference type="Pfam" id="PF22461">
    <property type="entry name" value="SLBB_2"/>
    <property type="match status" value="2"/>
</dbReference>
<keyword evidence="12" id="KW-0564">Palmitate</keyword>
<evidence type="ECO:0000256" key="9">
    <source>
        <dbReference type="ARBA" id="ARBA00023065"/>
    </source>
</evidence>
<dbReference type="EMBL" id="AP023086">
    <property type="protein sequence ID" value="BCD97014.1"/>
    <property type="molecule type" value="Genomic_DNA"/>
</dbReference>
<feature type="domain" description="SLBB" evidence="18">
    <location>
        <begin position="252"/>
        <end position="337"/>
    </location>
</feature>
<keyword evidence="8" id="KW-0625">Polysaccharide transport</keyword>
<accession>A0AAN1WG71</accession>
<evidence type="ECO:0000256" key="6">
    <source>
        <dbReference type="ARBA" id="ARBA00022692"/>
    </source>
</evidence>
<keyword evidence="20" id="KW-1185">Reference proteome</keyword>
<evidence type="ECO:0000259" key="16">
    <source>
        <dbReference type="Pfam" id="PF02563"/>
    </source>
</evidence>
<keyword evidence="15" id="KW-1133">Transmembrane helix</keyword>
<keyword evidence="13" id="KW-0998">Cell outer membrane</keyword>
<evidence type="ECO:0000256" key="1">
    <source>
        <dbReference type="ARBA" id="ARBA00004571"/>
    </source>
</evidence>
<organism evidence="19 20">
    <name type="scientific">Marinagarivorans cellulosilyticus</name>
    <dbReference type="NCBI Taxonomy" id="2721545"/>
    <lineage>
        <taxon>Bacteria</taxon>
        <taxon>Pseudomonadati</taxon>
        <taxon>Pseudomonadota</taxon>
        <taxon>Gammaproteobacteria</taxon>
        <taxon>Cellvibrionales</taxon>
        <taxon>Cellvibrionaceae</taxon>
        <taxon>Marinagarivorans</taxon>
    </lineage>
</organism>
<keyword evidence="7" id="KW-0732">Signal</keyword>
<feature type="domain" description="Polysaccharide export protein N-terminal" evidence="16">
    <location>
        <begin position="79"/>
        <end position="162"/>
    </location>
</feature>
<keyword evidence="14" id="KW-0449">Lipoprotein</keyword>
<feature type="domain" description="SLBB" evidence="18">
    <location>
        <begin position="168"/>
        <end position="246"/>
    </location>
</feature>
<dbReference type="GO" id="GO:0046930">
    <property type="term" value="C:pore complex"/>
    <property type="evidence" value="ECO:0007669"/>
    <property type="project" value="UniProtKB-KW"/>
</dbReference>
<dbReference type="NCBIfam" id="NF011658">
    <property type="entry name" value="PRK15078.1"/>
    <property type="match status" value="1"/>
</dbReference>
<evidence type="ECO:0000256" key="13">
    <source>
        <dbReference type="ARBA" id="ARBA00023237"/>
    </source>
</evidence>
<evidence type="ECO:0000256" key="4">
    <source>
        <dbReference type="ARBA" id="ARBA00022452"/>
    </source>
</evidence>
<evidence type="ECO:0000313" key="19">
    <source>
        <dbReference type="EMBL" id="BCD97014.1"/>
    </source>
</evidence>
<dbReference type="GO" id="GO:0006811">
    <property type="term" value="P:monoatomic ion transport"/>
    <property type="evidence" value="ECO:0007669"/>
    <property type="project" value="UniProtKB-KW"/>
</dbReference>
<dbReference type="Pfam" id="PF02563">
    <property type="entry name" value="Poly_export"/>
    <property type="match status" value="1"/>
</dbReference>
<keyword evidence="5" id="KW-0762">Sugar transport</keyword>
<dbReference type="Proteomes" id="UP001320119">
    <property type="component" value="Chromosome"/>
</dbReference>
<dbReference type="Gene3D" id="3.10.560.10">
    <property type="entry name" value="Outer membrane lipoprotein wza domain like"/>
    <property type="match status" value="2"/>
</dbReference>
<dbReference type="GO" id="GO:0015159">
    <property type="term" value="F:polysaccharide transmembrane transporter activity"/>
    <property type="evidence" value="ECO:0007669"/>
    <property type="project" value="InterPro"/>
</dbReference>
<evidence type="ECO:0000259" key="17">
    <source>
        <dbReference type="Pfam" id="PF18412"/>
    </source>
</evidence>
<keyword evidence="9" id="KW-0406">Ion transport</keyword>
<dbReference type="PANTHER" id="PTHR33619">
    <property type="entry name" value="POLYSACCHARIDE EXPORT PROTEIN GFCE-RELATED"/>
    <property type="match status" value="1"/>
</dbReference>
<protein>
    <submittedName>
        <fullName evidence="19">Polysaccharide biosynthesis/export protein</fullName>
    </submittedName>
</protein>
<dbReference type="Gene3D" id="1.20.5.70">
    <property type="match status" value="1"/>
</dbReference>
<name>A0AAN1WG71_9GAMM</name>
<dbReference type="InterPro" id="IPR040716">
    <property type="entry name" value="Wza_C"/>
</dbReference>
<evidence type="ECO:0000313" key="20">
    <source>
        <dbReference type="Proteomes" id="UP001320119"/>
    </source>
</evidence>
<dbReference type="Gene3D" id="3.30.1950.10">
    <property type="entry name" value="wza like domain"/>
    <property type="match status" value="1"/>
</dbReference>
<keyword evidence="6 15" id="KW-0812">Transmembrane</keyword>
<comment type="similarity">
    <text evidence="2">Belongs to the BexD/CtrA/VexA family.</text>
</comment>
<dbReference type="Pfam" id="PF18412">
    <property type="entry name" value="Wza_C"/>
    <property type="match status" value="1"/>
</dbReference>
<keyword evidence="10" id="KW-0626">Porin</keyword>
<evidence type="ECO:0000256" key="3">
    <source>
        <dbReference type="ARBA" id="ARBA00022448"/>
    </source>
</evidence>
<sequence>MIVIGYMARLAIYFILLPVGFINLSGCAFAPGAYVDANDGDIEDVVDIQPITIDLIAQMANQPKALKPSGISPADSIAGYDYLIGRGDVLSIIVYDHPELTIPAGSERSAAESGNVVHSDGTIFYPYIGQVNVAGRTVRDVRNEMQTRLADFVAKPQVDVKVVAFNAQKTYVTGQVSKPGTFAITNVPVRVLDALSFAGGLTEDANWRNVILTRDGIDTALSVYDMLTLGDLSQNYLLKNGDVLHVPEAGNQLAIVMGEVRNPTTFTLGNNRMSLTSAIAKAGGLNQITANASGVFVIRRTANKEKFATIYQLDASNAAAFALGSEFMLEPTDVVYVTAAPVSRWNRVLSQLLPSITAIYQMSEIGVNLDSGQRP</sequence>
<evidence type="ECO:0000259" key="18">
    <source>
        <dbReference type="Pfam" id="PF22461"/>
    </source>
</evidence>
<evidence type="ECO:0000256" key="14">
    <source>
        <dbReference type="ARBA" id="ARBA00023288"/>
    </source>
</evidence>
<dbReference type="PANTHER" id="PTHR33619:SF3">
    <property type="entry name" value="POLYSACCHARIDE EXPORT PROTEIN GFCE-RELATED"/>
    <property type="match status" value="1"/>
</dbReference>
<dbReference type="AlphaFoldDB" id="A0AAN1WG71"/>
<keyword evidence="4" id="KW-1134">Transmembrane beta strand</keyword>
<dbReference type="InterPro" id="IPR003715">
    <property type="entry name" value="Poly_export_N"/>
</dbReference>
<dbReference type="KEGG" id="marq:MARGE09_P1214"/>
<evidence type="ECO:0000256" key="8">
    <source>
        <dbReference type="ARBA" id="ARBA00023047"/>
    </source>
</evidence>
<keyword evidence="3" id="KW-0813">Transport</keyword>
<proteinExistence type="inferred from homology"/>
<gene>
    <name evidence="19" type="ORF">MARGE09_P1214</name>
</gene>
<evidence type="ECO:0000256" key="10">
    <source>
        <dbReference type="ARBA" id="ARBA00023114"/>
    </source>
</evidence>
<comment type="subcellular location">
    <subcellularLocation>
        <location evidence="1">Cell outer membrane</location>
        <topology evidence="1">Multi-pass membrane protein</topology>
    </subcellularLocation>
</comment>
<dbReference type="GO" id="GO:0009279">
    <property type="term" value="C:cell outer membrane"/>
    <property type="evidence" value="ECO:0007669"/>
    <property type="project" value="UniProtKB-SubCell"/>
</dbReference>
<evidence type="ECO:0000256" key="5">
    <source>
        <dbReference type="ARBA" id="ARBA00022597"/>
    </source>
</evidence>
<reference evidence="19 20" key="1">
    <citation type="journal article" date="2022" name="IScience">
        <title>An ultrasensitive nanofiber-based assay for enzymatic hydrolysis and deep-sea microbial degradation of cellulose.</title>
        <authorList>
            <person name="Tsudome M."/>
            <person name="Tachioka M."/>
            <person name="Miyazaki M."/>
            <person name="Uchimura K."/>
            <person name="Tsuda M."/>
            <person name="Takaki Y."/>
            <person name="Deguchi S."/>
        </authorList>
    </citation>
    <scope>NUCLEOTIDE SEQUENCE [LARGE SCALE GENOMIC DNA]</scope>
    <source>
        <strain evidence="19 20">GE09</strain>
    </source>
</reference>
<dbReference type="InterPro" id="IPR049712">
    <property type="entry name" value="Poly_export"/>
</dbReference>
<evidence type="ECO:0000256" key="11">
    <source>
        <dbReference type="ARBA" id="ARBA00023136"/>
    </source>
</evidence>
<evidence type="ECO:0000256" key="2">
    <source>
        <dbReference type="ARBA" id="ARBA00009450"/>
    </source>
</evidence>
<feature type="transmembrane region" description="Helical" evidence="15">
    <location>
        <begin position="12"/>
        <end position="34"/>
    </location>
</feature>
<dbReference type="RefSeq" id="WP_236986492.1">
    <property type="nucleotide sequence ID" value="NZ_AP023086.1"/>
</dbReference>
<evidence type="ECO:0000256" key="15">
    <source>
        <dbReference type="SAM" id="Phobius"/>
    </source>
</evidence>
<dbReference type="GO" id="GO:0015288">
    <property type="term" value="F:porin activity"/>
    <property type="evidence" value="ECO:0007669"/>
    <property type="project" value="UniProtKB-KW"/>
</dbReference>
<keyword evidence="11 15" id="KW-0472">Membrane</keyword>
<feature type="domain" description="Outer-membrane lipoprotein Wza C-terminal" evidence="17">
    <location>
        <begin position="340"/>
        <end position="365"/>
    </location>
</feature>
<dbReference type="InterPro" id="IPR054765">
    <property type="entry name" value="SLBB_dom"/>
</dbReference>
<evidence type="ECO:0000256" key="12">
    <source>
        <dbReference type="ARBA" id="ARBA00023139"/>
    </source>
</evidence>